<dbReference type="EMBL" id="RWJN01000067">
    <property type="protein sequence ID" value="TCD68403.1"/>
    <property type="molecule type" value="Genomic_DNA"/>
</dbReference>
<dbReference type="CDD" id="cd00821">
    <property type="entry name" value="PH"/>
    <property type="match status" value="1"/>
</dbReference>
<accession>A0A4R0RMY6</accession>
<dbReference type="STRING" id="92696.A0A4R0RMY6"/>
<dbReference type="AlphaFoldDB" id="A0A4R0RMY6"/>
<dbReference type="OrthoDB" id="2123378at2759"/>
<evidence type="ECO:0000256" key="2">
    <source>
        <dbReference type="SAM" id="MobiDB-lite"/>
    </source>
</evidence>
<dbReference type="SUPFAM" id="SSF50729">
    <property type="entry name" value="PH domain-like"/>
    <property type="match status" value="1"/>
</dbReference>
<protein>
    <recommendedName>
        <fullName evidence="5">PH domain-containing protein</fullName>
    </recommendedName>
</protein>
<evidence type="ECO:0000313" key="4">
    <source>
        <dbReference type="Proteomes" id="UP000292702"/>
    </source>
</evidence>
<organism evidence="3 4">
    <name type="scientific">Steccherinum ochraceum</name>
    <dbReference type="NCBI Taxonomy" id="92696"/>
    <lineage>
        <taxon>Eukaryota</taxon>
        <taxon>Fungi</taxon>
        <taxon>Dikarya</taxon>
        <taxon>Basidiomycota</taxon>
        <taxon>Agaricomycotina</taxon>
        <taxon>Agaricomycetes</taxon>
        <taxon>Polyporales</taxon>
        <taxon>Steccherinaceae</taxon>
        <taxon>Steccherinum</taxon>
    </lineage>
</organism>
<sequence>MPATASSSLSRSTMPSFPFKLLTFVRAQVHKQRACHSDTQNMDSLPPPPPPKDVYRFPYDTSTASRDKPLPSRGPSVPFQPRNLPSSSPSPPVKFAHSHFTSPTAMMYEYPRRRNLSEPHETYEYIDAAEEEVQRQARLKREKENARLQQAAEEEQRRKALEAELQYAATLRRKREQQEREAEELKQIQLENRRRVEKEKRMAEAKKLQEWRDQQARRAAQVAMVKAESQKRRDEDRRRRILSSPKANSARYDEIVSGWVTVQSGDSLSSKRRFCSVRSHELKFFKDASTSSQIMETIGTAEIAKVSDNEDDFNGLESLQYAFGLETQDGRSFIVIPETSHQVEDFIAAIIQAAGL</sequence>
<evidence type="ECO:0000313" key="3">
    <source>
        <dbReference type="EMBL" id="TCD68403.1"/>
    </source>
</evidence>
<feature type="coiled-coil region" evidence="1">
    <location>
        <begin position="126"/>
        <end position="208"/>
    </location>
</feature>
<keyword evidence="1" id="KW-0175">Coiled coil</keyword>
<evidence type="ECO:0000256" key="1">
    <source>
        <dbReference type="SAM" id="Coils"/>
    </source>
</evidence>
<gene>
    <name evidence="3" type="ORF">EIP91_010804</name>
</gene>
<name>A0A4R0RMY6_9APHY</name>
<dbReference type="InterPro" id="IPR011993">
    <property type="entry name" value="PH-like_dom_sf"/>
</dbReference>
<evidence type="ECO:0008006" key="5">
    <source>
        <dbReference type="Google" id="ProtNLM"/>
    </source>
</evidence>
<dbReference type="Proteomes" id="UP000292702">
    <property type="component" value="Unassembled WGS sequence"/>
</dbReference>
<feature type="region of interest" description="Disordered" evidence="2">
    <location>
        <begin position="33"/>
        <end position="94"/>
    </location>
</feature>
<keyword evidence="4" id="KW-1185">Reference proteome</keyword>
<proteinExistence type="predicted"/>
<comment type="caution">
    <text evidence="3">The sequence shown here is derived from an EMBL/GenBank/DDBJ whole genome shotgun (WGS) entry which is preliminary data.</text>
</comment>
<dbReference type="Gene3D" id="2.30.29.30">
    <property type="entry name" value="Pleckstrin-homology domain (PH domain)/Phosphotyrosine-binding domain (PTB)"/>
    <property type="match status" value="1"/>
</dbReference>
<reference evidence="3 4" key="1">
    <citation type="submission" date="2018-11" db="EMBL/GenBank/DDBJ databases">
        <title>Genome assembly of Steccherinum ochraceum LE-BIN_3174, the white-rot fungus of the Steccherinaceae family (The Residual Polyporoid clade, Polyporales, Basidiomycota).</title>
        <authorList>
            <person name="Fedorova T.V."/>
            <person name="Glazunova O.A."/>
            <person name="Landesman E.O."/>
            <person name="Moiseenko K.V."/>
            <person name="Psurtseva N.V."/>
            <person name="Savinova O.S."/>
            <person name="Shakhova N.V."/>
            <person name="Tyazhelova T.V."/>
            <person name="Vasina D.V."/>
        </authorList>
    </citation>
    <scope>NUCLEOTIDE SEQUENCE [LARGE SCALE GENOMIC DNA]</scope>
    <source>
        <strain evidence="3 4">LE-BIN_3174</strain>
    </source>
</reference>